<proteinExistence type="predicted"/>
<reference evidence="1 2" key="1">
    <citation type="submission" date="2020-08" db="EMBL/GenBank/DDBJ databases">
        <title>A Genomic Blueprint of the Chicken Gut Microbiome.</title>
        <authorList>
            <person name="Gilroy R."/>
            <person name="Ravi A."/>
            <person name="Getino M."/>
            <person name="Pursley I."/>
            <person name="Horton D.L."/>
            <person name="Alikhan N.-F."/>
            <person name="Baker D."/>
            <person name="Gharbi K."/>
            <person name="Hall N."/>
            <person name="Watson M."/>
            <person name="Adriaenssens E.M."/>
            <person name="Foster-Nyarko E."/>
            <person name="Jarju S."/>
            <person name="Secka A."/>
            <person name="Antonio M."/>
            <person name="Oren A."/>
            <person name="Chaudhuri R."/>
            <person name="La Ragione R.M."/>
            <person name="Hildebrand F."/>
            <person name="Pallen M.J."/>
        </authorList>
    </citation>
    <scope>NUCLEOTIDE SEQUENCE [LARGE SCALE GENOMIC DNA]</scope>
    <source>
        <strain evidence="1 2">Sa1BUA13</strain>
    </source>
</reference>
<gene>
    <name evidence="1" type="ORF">H9630_03580</name>
</gene>
<organism evidence="1 2">
    <name type="scientific">Planococcus wigleyi</name>
    <dbReference type="NCBI Taxonomy" id="2762216"/>
    <lineage>
        <taxon>Bacteria</taxon>
        <taxon>Bacillati</taxon>
        <taxon>Bacillota</taxon>
        <taxon>Bacilli</taxon>
        <taxon>Bacillales</taxon>
        <taxon>Caryophanaceae</taxon>
        <taxon>Planococcus</taxon>
    </lineage>
</organism>
<dbReference type="RefSeq" id="WP_191714098.1">
    <property type="nucleotide sequence ID" value="NZ_JACSPU010000001.1"/>
</dbReference>
<protein>
    <submittedName>
        <fullName evidence="1">Uncharacterized protein</fullName>
    </submittedName>
</protein>
<evidence type="ECO:0000313" key="1">
    <source>
        <dbReference type="EMBL" id="MBD8013889.1"/>
    </source>
</evidence>
<accession>A0ABR8WA57</accession>
<keyword evidence="2" id="KW-1185">Reference proteome</keyword>
<sequence>MIDYKDPIPPVYRFFKNNTDVHVDANTFQSNITEGLLVRSAGGVGFSRIQMIYRSKDEGAAMAGLIACMNLLERNASSISELKGSWAERDGNPIPSKDEETDAFEAWVYMRLEHIEA</sequence>
<dbReference type="EMBL" id="JACSPU010000001">
    <property type="protein sequence ID" value="MBD8013889.1"/>
    <property type="molecule type" value="Genomic_DNA"/>
</dbReference>
<name>A0ABR8WA57_9BACL</name>
<evidence type="ECO:0000313" key="2">
    <source>
        <dbReference type="Proteomes" id="UP000658980"/>
    </source>
</evidence>
<comment type="caution">
    <text evidence="1">The sequence shown here is derived from an EMBL/GenBank/DDBJ whole genome shotgun (WGS) entry which is preliminary data.</text>
</comment>
<dbReference type="Proteomes" id="UP000658980">
    <property type="component" value="Unassembled WGS sequence"/>
</dbReference>